<comment type="caution">
    <text evidence="3">The sequence shown here is derived from an EMBL/GenBank/DDBJ whole genome shotgun (WGS) entry which is preliminary data.</text>
</comment>
<accession>A0A5J4QI68</accession>
<dbReference type="AlphaFoldDB" id="A0A5J4QI68"/>
<feature type="domain" description="Pesticidal crystal protein Cry22Aa Ig-like" evidence="1">
    <location>
        <begin position="28"/>
        <end position="97"/>
    </location>
</feature>
<gene>
    <name evidence="3" type="ORF">EZS27_029133</name>
</gene>
<evidence type="ECO:0000313" key="3">
    <source>
        <dbReference type="EMBL" id="KAA6321192.1"/>
    </source>
</evidence>
<dbReference type="InterPro" id="IPR032179">
    <property type="entry name" value="Cry22Aa_Ig-like"/>
</dbReference>
<evidence type="ECO:0000259" key="1">
    <source>
        <dbReference type="Pfam" id="PF16403"/>
    </source>
</evidence>
<dbReference type="Pfam" id="PF16404">
    <property type="entry name" value="BT_2262-like_C"/>
    <property type="match status" value="1"/>
</dbReference>
<dbReference type="EMBL" id="SNRY01003380">
    <property type="protein sequence ID" value="KAA6321192.1"/>
    <property type="molecule type" value="Genomic_DNA"/>
</dbReference>
<dbReference type="Gene3D" id="2.60.40.10">
    <property type="entry name" value="Immunoglobulins"/>
    <property type="match status" value="1"/>
</dbReference>
<organism evidence="3">
    <name type="scientific">termite gut metagenome</name>
    <dbReference type="NCBI Taxonomy" id="433724"/>
    <lineage>
        <taxon>unclassified sequences</taxon>
        <taxon>metagenomes</taxon>
        <taxon>organismal metagenomes</taxon>
    </lineage>
</organism>
<dbReference type="InterPro" id="IPR013783">
    <property type="entry name" value="Ig-like_fold"/>
</dbReference>
<dbReference type="InterPro" id="IPR032180">
    <property type="entry name" value="BT_2262-like_C"/>
</dbReference>
<proteinExistence type="predicted"/>
<name>A0A5J4QI68_9ZZZZ</name>
<reference evidence="3" key="1">
    <citation type="submission" date="2019-03" db="EMBL/GenBank/DDBJ databases">
        <title>Single cell metagenomics reveals metabolic interactions within the superorganism composed of flagellate Streblomastix strix and complex community of Bacteroidetes bacteria on its surface.</title>
        <authorList>
            <person name="Treitli S.C."/>
            <person name="Kolisko M."/>
            <person name="Husnik F."/>
            <person name="Keeling P."/>
            <person name="Hampl V."/>
        </authorList>
    </citation>
    <scope>NUCLEOTIDE SEQUENCE</scope>
    <source>
        <strain evidence="3">STM</strain>
    </source>
</reference>
<sequence length="225" mass="24809">MCLAFVFVSCEEETTQDTSKVTHFVEFDLEGDAITMLAKGTSYQEPGYNAILNGQDVASDVKITGNVNTGKIGIYDLTYSAINEDGFAKALTRTVYVYDPTPSVLESACYTVSKDSYRNLNGTTIVPFGRDYPIVIYQIEPGIFAVTDFLGGWYDQRAGYGSDYAMVGEFQLNDDNTLEILSGDVEGWEDSYDSFENGTYDPVSGSLSWEVGYAGSMVFYITLNK</sequence>
<dbReference type="Pfam" id="PF16403">
    <property type="entry name" value="Bact_surface_Ig-like"/>
    <property type="match status" value="1"/>
</dbReference>
<evidence type="ECO:0008006" key="4">
    <source>
        <dbReference type="Google" id="ProtNLM"/>
    </source>
</evidence>
<evidence type="ECO:0000259" key="2">
    <source>
        <dbReference type="Pfam" id="PF16404"/>
    </source>
</evidence>
<feature type="domain" description="BT-2262-like C-terminal" evidence="2">
    <location>
        <begin position="99"/>
        <end position="225"/>
    </location>
</feature>
<protein>
    <recommendedName>
        <fullName evidence="4">Pesticidal crystal protein Cry22Aa Ig-like domain-containing protein</fullName>
    </recommendedName>
</protein>